<dbReference type="EMBL" id="MFCX01000003">
    <property type="protein sequence ID" value="OGE26780.1"/>
    <property type="molecule type" value="Genomic_DNA"/>
</dbReference>
<dbReference type="InterPro" id="IPR011042">
    <property type="entry name" value="6-blade_b-propeller_TolB-like"/>
</dbReference>
<evidence type="ECO:0000313" key="2">
    <source>
        <dbReference type="Proteomes" id="UP000177042"/>
    </source>
</evidence>
<dbReference type="Gene3D" id="2.120.10.30">
    <property type="entry name" value="TolB, C-terminal domain"/>
    <property type="match status" value="1"/>
</dbReference>
<evidence type="ECO:0000313" key="1">
    <source>
        <dbReference type="EMBL" id="OGE26780.1"/>
    </source>
</evidence>
<protein>
    <submittedName>
        <fullName evidence="1">Uncharacterized protein</fullName>
    </submittedName>
</protein>
<accession>A0A1F5JE66</accession>
<gene>
    <name evidence="1" type="ORF">A3C26_03245</name>
</gene>
<dbReference type="Proteomes" id="UP000177042">
    <property type="component" value="Unassembled WGS sequence"/>
</dbReference>
<proteinExistence type="predicted"/>
<organism evidence="1 2">
    <name type="scientific">Candidatus Daviesbacteria bacterium RIFCSPHIGHO2_02_FULL_39_12</name>
    <dbReference type="NCBI Taxonomy" id="1797770"/>
    <lineage>
        <taxon>Bacteria</taxon>
        <taxon>Candidatus Daviesiibacteriota</taxon>
    </lineage>
</organism>
<comment type="caution">
    <text evidence="1">The sequence shown here is derived from an EMBL/GenBank/DDBJ whole genome shotgun (WGS) entry which is preliminary data.</text>
</comment>
<sequence length="82" mass="8636">MDASYVIGQDNFTSSDTGVSATRIKSAESVADVVIGQGNFTSSSANQGGSANANTLNFPWGIECDSKGRLFIDDMSNNRILL</sequence>
<dbReference type="AlphaFoldDB" id="A0A1F5JE66"/>
<reference evidence="1 2" key="1">
    <citation type="journal article" date="2016" name="Nat. Commun.">
        <title>Thousands of microbial genomes shed light on interconnected biogeochemical processes in an aquifer system.</title>
        <authorList>
            <person name="Anantharaman K."/>
            <person name="Brown C.T."/>
            <person name="Hug L.A."/>
            <person name="Sharon I."/>
            <person name="Castelle C.J."/>
            <person name="Probst A.J."/>
            <person name="Thomas B.C."/>
            <person name="Singh A."/>
            <person name="Wilkins M.J."/>
            <person name="Karaoz U."/>
            <person name="Brodie E.L."/>
            <person name="Williams K.H."/>
            <person name="Hubbard S.S."/>
            <person name="Banfield J.F."/>
        </authorList>
    </citation>
    <scope>NUCLEOTIDE SEQUENCE [LARGE SCALE GENOMIC DNA]</scope>
</reference>
<name>A0A1F5JE66_9BACT</name>